<gene>
    <name evidence="2" type="ordered locus">MTR_6g027800</name>
</gene>
<dbReference type="GO" id="GO:0006357">
    <property type="term" value="P:regulation of transcription by RNA polymerase II"/>
    <property type="evidence" value="ECO:0000318"/>
    <property type="project" value="GO_Central"/>
</dbReference>
<evidence type="ECO:0000256" key="1">
    <source>
        <dbReference type="SAM" id="MobiDB-lite"/>
    </source>
</evidence>
<reference evidence="3" key="3">
    <citation type="submission" date="2015-04" db="UniProtKB">
        <authorList>
            <consortium name="EnsemblPlants"/>
        </authorList>
    </citation>
    <scope>IDENTIFICATION</scope>
    <source>
        <strain evidence="3">cv. Jemalong A17</strain>
    </source>
</reference>
<keyword evidence="4" id="KW-1185">Reference proteome</keyword>
<proteinExistence type="predicted"/>
<dbReference type="EnsemblPlants" id="KEH25574">
    <property type="protein sequence ID" value="KEH25574"/>
    <property type="gene ID" value="MTR_6g027800"/>
</dbReference>
<reference evidence="2 4" key="1">
    <citation type="journal article" date="2011" name="Nature">
        <title>The Medicago genome provides insight into the evolution of rhizobial symbioses.</title>
        <authorList>
            <person name="Young N.D."/>
            <person name="Debelle F."/>
            <person name="Oldroyd G.E."/>
            <person name="Geurts R."/>
            <person name="Cannon S.B."/>
            <person name="Udvardi M.K."/>
            <person name="Benedito V.A."/>
            <person name="Mayer K.F."/>
            <person name="Gouzy J."/>
            <person name="Schoof H."/>
            <person name="Van de Peer Y."/>
            <person name="Proost S."/>
            <person name="Cook D.R."/>
            <person name="Meyers B.C."/>
            <person name="Spannagl M."/>
            <person name="Cheung F."/>
            <person name="De Mita S."/>
            <person name="Krishnakumar V."/>
            <person name="Gundlach H."/>
            <person name="Zhou S."/>
            <person name="Mudge J."/>
            <person name="Bharti A.K."/>
            <person name="Murray J.D."/>
            <person name="Naoumkina M.A."/>
            <person name="Rosen B."/>
            <person name="Silverstein K.A."/>
            <person name="Tang H."/>
            <person name="Rombauts S."/>
            <person name="Zhao P.X."/>
            <person name="Zhou P."/>
            <person name="Barbe V."/>
            <person name="Bardou P."/>
            <person name="Bechner M."/>
            <person name="Bellec A."/>
            <person name="Berger A."/>
            <person name="Berges H."/>
            <person name="Bidwell S."/>
            <person name="Bisseling T."/>
            <person name="Choisne N."/>
            <person name="Couloux A."/>
            <person name="Denny R."/>
            <person name="Deshpande S."/>
            <person name="Dai X."/>
            <person name="Doyle J.J."/>
            <person name="Dudez A.M."/>
            <person name="Farmer A.D."/>
            <person name="Fouteau S."/>
            <person name="Franken C."/>
            <person name="Gibelin C."/>
            <person name="Gish J."/>
            <person name="Goldstein S."/>
            <person name="Gonzalez A.J."/>
            <person name="Green P.J."/>
            <person name="Hallab A."/>
            <person name="Hartog M."/>
            <person name="Hua A."/>
            <person name="Humphray S.J."/>
            <person name="Jeong D.H."/>
            <person name="Jing Y."/>
            <person name="Jocker A."/>
            <person name="Kenton S.M."/>
            <person name="Kim D.J."/>
            <person name="Klee K."/>
            <person name="Lai H."/>
            <person name="Lang C."/>
            <person name="Lin S."/>
            <person name="Macmil S.L."/>
            <person name="Magdelenat G."/>
            <person name="Matthews L."/>
            <person name="McCorrison J."/>
            <person name="Monaghan E.L."/>
            <person name="Mun J.H."/>
            <person name="Najar F.Z."/>
            <person name="Nicholson C."/>
            <person name="Noirot C."/>
            <person name="O'Bleness M."/>
            <person name="Paule C.R."/>
            <person name="Poulain J."/>
            <person name="Prion F."/>
            <person name="Qin B."/>
            <person name="Qu C."/>
            <person name="Retzel E.F."/>
            <person name="Riddle C."/>
            <person name="Sallet E."/>
            <person name="Samain S."/>
            <person name="Samson N."/>
            <person name="Sanders I."/>
            <person name="Saurat O."/>
            <person name="Scarpelli C."/>
            <person name="Schiex T."/>
            <person name="Segurens B."/>
            <person name="Severin A.J."/>
            <person name="Sherrier D.J."/>
            <person name="Shi R."/>
            <person name="Sims S."/>
            <person name="Singer S.R."/>
            <person name="Sinharoy S."/>
            <person name="Sterck L."/>
            <person name="Viollet A."/>
            <person name="Wang B.B."/>
            <person name="Wang K."/>
            <person name="Wang M."/>
            <person name="Wang X."/>
            <person name="Warfsmann J."/>
            <person name="Weissenbach J."/>
            <person name="White D.D."/>
            <person name="White J.D."/>
            <person name="Wiley G.B."/>
            <person name="Wincker P."/>
            <person name="Xing Y."/>
            <person name="Yang L."/>
            <person name="Yao Z."/>
            <person name="Ying F."/>
            <person name="Zhai J."/>
            <person name="Zhou L."/>
            <person name="Zuber A."/>
            <person name="Denarie J."/>
            <person name="Dixon R.A."/>
            <person name="May G.D."/>
            <person name="Schwartz D.C."/>
            <person name="Rogers J."/>
            <person name="Quetier F."/>
            <person name="Town C.D."/>
            <person name="Roe B.A."/>
        </authorList>
    </citation>
    <scope>NUCLEOTIDE SEQUENCE [LARGE SCALE GENOMIC DNA]</scope>
    <source>
        <strain evidence="2">A17</strain>
        <strain evidence="3 4">cv. Jemalong A17</strain>
    </source>
</reference>
<sequence>MKGENDVNAGTLQPLKKEDGKGTSSTLAADNFDVAECRKALARMIIVDELPFKFVEGEKFRYFMSVVQPRFPIPSRIAAAKDCWDILTDEKHKLRSLFERVKAGFEDGREVWR</sequence>
<dbReference type="Proteomes" id="UP000002051">
    <property type="component" value="Chromosome 6"/>
</dbReference>
<reference evidence="2 4" key="2">
    <citation type="journal article" date="2014" name="BMC Genomics">
        <title>An improved genome release (version Mt4.0) for the model legume Medicago truncatula.</title>
        <authorList>
            <person name="Tang H."/>
            <person name="Krishnakumar V."/>
            <person name="Bidwell S."/>
            <person name="Rosen B."/>
            <person name="Chan A."/>
            <person name="Zhou S."/>
            <person name="Gentzbittel L."/>
            <person name="Childs K.L."/>
            <person name="Yandell M."/>
            <person name="Gundlach H."/>
            <person name="Mayer K.F."/>
            <person name="Schwartz D.C."/>
            <person name="Town C.D."/>
        </authorList>
    </citation>
    <scope>GENOME REANNOTATION</scope>
    <source>
        <strain evidence="2">A17</strain>
        <strain evidence="3 4">cv. Jemalong A17</strain>
    </source>
</reference>
<feature type="region of interest" description="Disordered" evidence="1">
    <location>
        <begin position="1"/>
        <end position="26"/>
    </location>
</feature>
<protein>
    <submittedName>
        <fullName evidence="2">AC transposase, putative</fullName>
    </submittedName>
</protein>
<accession>A0A072U732</accession>
<evidence type="ECO:0000313" key="3">
    <source>
        <dbReference type="EnsemblPlants" id="KEH25574"/>
    </source>
</evidence>
<dbReference type="SUPFAM" id="SSF140996">
    <property type="entry name" value="Hermes dimerisation domain"/>
    <property type="match status" value="1"/>
</dbReference>
<dbReference type="AlphaFoldDB" id="A0A072U732"/>
<dbReference type="GO" id="GO:0005634">
    <property type="term" value="C:nucleus"/>
    <property type="evidence" value="ECO:0000318"/>
    <property type="project" value="GO_Central"/>
</dbReference>
<evidence type="ECO:0000313" key="2">
    <source>
        <dbReference type="EMBL" id="KEH25574.1"/>
    </source>
</evidence>
<dbReference type="HOGENOM" id="CLU_2137214_0_0_1"/>
<dbReference type="PANTHER" id="PTHR34396:SF27">
    <property type="entry name" value="OS08G0208700 PROTEIN"/>
    <property type="match status" value="1"/>
</dbReference>
<dbReference type="InterPro" id="IPR053031">
    <property type="entry name" value="Cuticle_assoc_protein"/>
</dbReference>
<dbReference type="STRING" id="3880.A0A072U732"/>
<evidence type="ECO:0000313" key="4">
    <source>
        <dbReference type="Proteomes" id="UP000002051"/>
    </source>
</evidence>
<name>A0A072U732_MEDTR</name>
<dbReference type="EMBL" id="CM001222">
    <property type="protein sequence ID" value="KEH25574.1"/>
    <property type="molecule type" value="Genomic_DNA"/>
</dbReference>
<organism evidence="2 4">
    <name type="scientific">Medicago truncatula</name>
    <name type="common">Barrel medic</name>
    <name type="synonym">Medicago tribuloides</name>
    <dbReference type="NCBI Taxonomy" id="3880"/>
    <lineage>
        <taxon>Eukaryota</taxon>
        <taxon>Viridiplantae</taxon>
        <taxon>Streptophyta</taxon>
        <taxon>Embryophyta</taxon>
        <taxon>Tracheophyta</taxon>
        <taxon>Spermatophyta</taxon>
        <taxon>Magnoliopsida</taxon>
        <taxon>eudicotyledons</taxon>
        <taxon>Gunneridae</taxon>
        <taxon>Pentapetalae</taxon>
        <taxon>rosids</taxon>
        <taxon>fabids</taxon>
        <taxon>Fabales</taxon>
        <taxon>Fabaceae</taxon>
        <taxon>Papilionoideae</taxon>
        <taxon>50 kb inversion clade</taxon>
        <taxon>NPAAA clade</taxon>
        <taxon>Hologalegina</taxon>
        <taxon>IRL clade</taxon>
        <taxon>Trifolieae</taxon>
        <taxon>Medicago</taxon>
    </lineage>
</organism>
<dbReference type="PANTHER" id="PTHR34396">
    <property type="entry name" value="OS03G0264950 PROTEIN-RELATED"/>
    <property type="match status" value="1"/>
</dbReference>